<organism evidence="15 16">
    <name type="scientific">Poecilia formosa</name>
    <name type="common">Amazon molly</name>
    <name type="synonym">Limia formosa</name>
    <dbReference type="NCBI Taxonomy" id="48698"/>
    <lineage>
        <taxon>Eukaryota</taxon>
        <taxon>Metazoa</taxon>
        <taxon>Chordata</taxon>
        <taxon>Craniata</taxon>
        <taxon>Vertebrata</taxon>
        <taxon>Euteleostomi</taxon>
        <taxon>Actinopterygii</taxon>
        <taxon>Neopterygii</taxon>
        <taxon>Teleostei</taxon>
        <taxon>Neoteleostei</taxon>
        <taxon>Acanthomorphata</taxon>
        <taxon>Ovalentaria</taxon>
        <taxon>Atherinomorphae</taxon>
        <taxon>Cyprinodontiformes</taxon>
        <taxon>Poeciliidae</taxon>
        <taxon>Poeciliinae</taxon>
        <taxon>Poecilia</taxon>
    </lineage>
</organism>
<reference evidence="15" key="3">
    <citation type="submission" date="2025-09" db="UniProtKB">
        <authorList>
            <consortium name="Ensembl"/>
        </authorList>
    </citation>
    <scope>IDENTIFICATION</scope>
</reference>
<evidence type="ECO:0000256" key="3">
    <source>
        <dbReference type="ARBA" id="ARBA00004275"/>
    </source>
</evidence>
<evidence type="ECO:0000256" key="7">
    <source>
        <dbReference type="ARBA" id="ARBA00017539"/>
    </source>
</evidence>
<dbReference type="AlphaFoldDB" id="A0A087YIQ9"/>
<evidence type="ECO:0000256" key="11">
    <source>
        <dbReference type="ARBA" id="ARBA00060539"/>
    </source>
</evidence>
<evidence type="ECO:0000256" key="1">
    <source>
        <dbReference type="ARBA" id="ARBA00001043"/>
    </source>
</evidence>
<evidence type="ECO:0000259" key="14">
    <source>
        <dbReference type="SMART" id="SM00095"/>
    </source>
</evidence>
<dbReference type="EC" id="3.5.2.17" evidence="6 13"/>
<dbReference type="NCBIfam" id="TIGR02962">
    <property type="entry name" value="hdxy_isourate"/>
    <property type="match status" value="1"/>
</dbReference>
<dbReference type="KEGG" id="pfor:103136574"/>
<evidence type="ECO:0000256" key="8">
    <source>
        <dbReference type="ARBA" id="ARBA00022631"/>
    </source>
</evidence>
<dbReference type="EMBL" id="AYCK01003723">
    <property type="status" value="NOT_ANNOTATED_CDS"/>
    <property type="molecule type" value="Genomic_DNA"/>
</dbReference>
<dbReference type="OMA" id="RFSFSTY"/>
<dbReference type="GO" id="GO:0005777">
    <property type="term" value="C:peroxisome"/>
    <property type="evidence" value="ECO:0007669"/>
    <property type="project" value="UniProtKB-SubCell"/>
</dbReference>
<evidence type="ECO:0000256" key="10">
    <source>
        <dbReference type="ARBA" id="ARBA00023140"/>
    </source>
</evidence>
<comment type="pathway">
    <text evidence="11">Purine metabolism; urate degradation; (S)-allantoin from urate: step 2/3.</text>
</comment>
<comment type="similarity">
    <text evidence="4 13">Belongs to the transthyretin family. 5-hydroxyisourate hydrolase subfamily.</text>
</comment>
<comment type="subunit">
    <text evidence="5 13">Homotetramer.</text>
</comment>
<comment type="function">
    <text evidence="2">Catalyzes the hydrolysis of 5-hydroxyisourate (HIU) to 2-oxo-4-hydroxy-4-carboxy-5-ureidoimidazoline (OHCU).</text>
</comment>
<dbReference type="InterPro" id="IPR036817">
    <property type="entry name" value="Transthyretin/HIU_hydrolase_sf"/>
</dbReference>
<feature type="binding site" evidence="12">
    <location>
        <position position="32"/>
    </location>
    <ligand>
        <name>substrate</name>
    </ligand>
</feature>
<proteinExistence type="inferred from homology"/>
<dbReference type="InterPro" id="IPR023418">
    <property type="entry name" value="Thyroxine_BS"/>
</dbReference>
<comment type="catalytic activity">
    <reaction evidence="1 13">
        <text>5-hydroxyisourate + H2O = 5-hydroxy-2-oxo-4-ureido-2,5-dihydro-1H-imidazole-5-carboxylate + H(+)</text>
        <dbReference type="Rhea" id="RHEA:23736"/>
        <dbReference type="ChEBI" id="CHEBI:15377"/>
        <dbReference type="ChEBI" id="CHEBI:15378"/>
        <dbReference type="ChEBI" id="CHEBI:18072"/>
        <dbReference type="ChEBI" id="CHEBI:58639"/>
        <dbReference type="EC" id="3.5.2.17"/>
    </reaction>
</comment>
<dbReference type="GO" id="GO:0006144">
    <property type="term" value="P:purine nucleobase metabolic process"/>
    <property type="evidence" value="ECO:0007669"/>
    <property type="project" value="UniProtKB-KW"/>
</dbReference>
<keyword evidence="10" id="KW-0576">Peroxisome</keyword>
<dbReference type="Proteomes" id="UP000028760">
    <property type="component" value="Unassembled WGS sequence"/>
</dbReference>
<dbReference type="eggNOG" id="KOG3006">
    <property type="taxonomic scope" value="Eukaryota"/>
</dbReference>
<comment type="subcellular location">
    <subcellularLocation>
        <location evidence="3">Peroxisome</location>
    </subcellularLocation>
</comment>
<sequence>MSEFRLQQLKSHIVSERRITTMSGSPSPLTTHVLNTALGVPGSNMTIRLYQQDRSANVWHLLTAGTTNSDGRCPGLITQQQFVPAVYKLHFETGQYWASLGQNSFYPYVEIVFTITDPDQTYHVPLLVSRFSFSTYRGS</sequence>
<dbReference type="GeneTree" id="ENSGT00940000153229"/>
<evidence type="ECO:0000313" key="16">
    <source>
        <dbReference type="Proteomes" id="UP000028760"/>
    </source>
</evidence>
<feature type="binding site" evidence="12">
    <location>
        <position position="72"/>
    </location>
    <ligand>
        <name>substrate</name>
    </ligand>
</feature>
<evidence type="ECO:0000256" key="13">
    <source>
        <dbReference type="RuleBase" id="RU361270"/>
    </source>
</evidence>
<reference evidence="16" key="1">
    <citation type="submission" date="2013-10" db="EMBL/GenBank/DDBJ databases">
        <authorList>
            <person name="Schartl M."/>
            <person name="Warren W."/>
        </authorList>
    </citation>
    <scope>NUCLEOTIDE SEQUENCE [LARGE SCALE GENOMIC DNA]</scope>
    <source>
        <strain evidence="16">female</strain>
    </source>
</reference>
<dbReference type="PROSITE" id="PS00768">
    <property type="entry name" value="TRANSTHYRETIN_1"/>
    <property type="match status" value="1"/>
</dbReference>
<dbReference type="Gene3D" id="2.60.40.180">
    <property type="entry name" value="Transthyretin/hydroxyisourate hydrolase domain"/>
    <property type="match status" value="1"/>
</dbReference>
<dbReference type="GO" id="GO:0033971">
    <property type="term" value="F:hydroxyisourate hydrolase activity"/>
    <property type="evidence" value="ECO:0007669"/>
    <property type="project" value="UniProtKB-EC"/>
</dbReference>
<evidence type="ECO:0000313" key="15">
    <source>
        <dbReference type="Ensembl" id="ENSPFOP00000017912.1"/>
    </source>
</evidence>
<dbReference type="STRING" id="48698.ENSPFOP00000017912"/>
<dbReference type="CDD" id="cd05822">
    <property type="entry name" value="TLP_HIUase"/>
    <property type="match status" value="1"/>
</dbReference>
<dbReference type="Pfam" id="PF00576">
    <property type="entry name" value="Transthyretin"/>
    <property type="match status" value="1"/>
</dbReference>
<keyword evidence="16" id="KW-1185">Reference proteome</keyword>
<dbReference type="PANTHER" id="PTHR10395:SF11">
    <property type="entry name" value="5-HYDROXYISOURATE HYDROLASE"/>
    <property type="match status" value="1"/>
</dbReference>
<evidence type="ECO:0000256" key="9">
    <source>
        <dbReference type="ARBA" id="ARBA00022801"/>
    </source>
</evidence>
<dbReference type="SUPFAM" id="SSF49472">
    <property type="entry name" value="Transthyretin (synonym: prealbumin)"/>
    <property type="match status" value="1"/>
</dbReference>
<evidence type="ECO:0000256" key="4">
    <source>
        <dbReference type="ARBA" id="ARBA00009850"/>
    </source>
</evidence>
<feature type="binding site" evidence="12">
    <location>
        <position position="136"/>
    </location>
    <ligand>
        <name>substrate</name>
    </ligand>
</feature>
<evidence type="ECO:0000256" key="6">
    <source>
        <dbReference type="ARBA" id="ARBA00012609"/>
    </source>
</evidence>
<feature type="domain" description="Transthyretin/hydroxyisourate hydrolase" evidence="14">
    <location>
        <begin position="24"/>
        <end position="138"/>
    </location>
</feature>
<keyword evidence="8 13" id="KW-0659">Purine metabolism</keyword>
<evidence type="ECO:0000256" key="2">
    <source>
        <dbReference type="ARBA" id="ARBA00002704"/>
    </source>
</evidence>
<dbReference type="InterPro" id="IPR014306">
    <property type="entry name" value="Hydroxyisourate_hydrolase"/>
</dbReference>
<reference evidence="15" key="2">
    <citation type="submission" date="2025-08" db="UniProtKB">
        <authorList>
            <consortium name="Ensembl"/>
        </authorList>
    </citation>
    <scope>IDENTIFICATION</scope>
</reference>
<dbReference type="InterPro" id="IPR000895">
    <property type="entry name" value="Transthyretin/HIU_hydrolase"/>
</dbReference>
<dbReference type="FunFam" id="2.60.40.180:FF:000004">
    <property type="entry name" value="5-hydroxyisourate hydrolase"/>
    <property type="match status" value="1"/>
</dbReference>
<protein>
    <recommendedName>
        <fullName evidence="7 13">5-hydroxyisourate hydrolase</fullName>
        <shortName evidence="13">HIU hydrolase</shortName>
        <shortName evidence="13">HIUHase</shortName>
        <ecNumber evidence="6 13">3.5.2.17</ecNumber>
    </recommendedName>
</protein>
<name>A0A087YIQ9_POEFO</name>
<evidence type="ECO:0000256" key="5">
    <source>
        <dbReference type="ARBA" id="ARBA00011881"/>
    </source>
</evidence>
<dbReference type="RefSeq" id="XP_007549945.1">
    <property type="nucleotide sequence ID" value="XM_007549883.2"/>
</dbReference>
<dbReference type="InterPro" id="IPR023416">
    <property type="entry name" value="Transthyretin/HIU_hydrolase_d"/>
</dbReference>
<dbReference type="GeneID" id="103136574"/>
<dbReference type="OrthoDB" id="10265230at2759"/>
<evidence type="ECO:0000256" key="12">
    <source>
        <dbReference type="PIRSR" id="PIRSR600895-51"/>
    </source>
</evidence>
<dbReference type="Ensembl" id="ENSPFOT00000017934.1">
    <property type="protein sequence ID" value="ENSPFOP00000017912.1"/>
    <property type="gene ID" value="ENSPFOG00000017832.1"/>
</dbReference>
<dbReference type="SMART" id="SM00095">
    <property type="entry name" value="TR_THY"/>
    <property type="match status" value="1"/>
</dbReference>
<dbReference type="PANTHER" id="PTHR10395">
    <property type="entry name" value="URICASE AND TRANSTHYRETIN-RELATED"/>
    <property type="match status" value="1"/>
</dbReference>
<accession>A0A087YIQ9</accession>
<keyword evidence="9 13" id="KW-0378">Hydrolase</keyword>
<dbReference type="PRINTS" id="PR00189">
    <property type="entry name" value="TRNSTHYRETIN"/>
</dbReference>